<feature type="region of interest" description="Disordered" evidence="1">
    <location>
        <begin position="729"/>
        <end position="793"/>
    </location>
</feature>
<feature type="region of interest" description="Disordered" evidence="1">
    <location>
        <begin position="817"/>
        <end position="894"/>
    </location>
</feature>
<protein>
    <recommendedName>
        <fullName evidence="6">PAP/OAS1 substrate-binding domain superfamily</fullName>
    </recommendedName>
</protein>
<evidence type="ECO:0000313" key="4">
    <source>
        <dbReference type="EMBL" id="KAJ8753802.1"/>
    </source>
</evidence>
<dbReference type="InterPro" id="IPR054708">
    <property type="entry name" value="MTPAP-like_central"/>
</dbReference>
<feature type="compositionally biased region" description="Polar residues" evidence="1">
    <location>
        <begin position="740"/>
        <end position="751"/>
    </location>
</feature>
<dbReference type="EMBL" id="JAIWQS010000009">
    <property type="protein sequence ID" value="KAJ8753802.1"/>
    <property type="molecule type" value="Genomic_DNA"/>
</dbReference>
<dbReference type="PANTHER" id="PTHR45979">
    <property type="entry name" value="PAP/OAS1 SUBSTRATE-BINDING DOMAIN SUPERFAMILY"/>
    <property type="match status" value="1"/>
</dbReference>
<feature type="region of interest" description="Disordered" evidence="1">
    <location>
        <begin position="409"/>
        <end position="437"/>
    </location>
</feature>
<feature type="domain" description="Poly(A) RNA polymerase mitochondrial-like central palm" evidence="2">
    <location>
        <begin position="46"/>
        <end position="164"/>
    </location>
</feature>
<dbReference type="Pfam" id="PF26180">
    <property type="entry name" value="PAP-OAS1"/>
    <property type="match status" value="1"/>
</dbReference>
<dbReference type="InterPro" id="IPR058920">
    <property type="entry name" value="PAP-OAS1-bd-rel"/>
</dbReference>
<dbReference type="PANTHER" id="PTHR45979:SF2">
    <property type="entry name" value="PAP_OAS1 SUBSTRATE-BINDING DOMAIN SUPERFAMILY"/>
    <property type="match status" value="1"/>
</dbReference>
<gene>
    <name evidence="4" type="ORF">K2173_000056</name>
</gene>
<dbReference type="Proteomes" id="UP001159364">
    <property type="component" value="Linkage Group LG09"/>
</dbReference>
<proteinExistence type="predicted"/>
<dbReference type="Pfam" id="PF22600">
    <property type="entry name" value="MTPAP-like_central"/>
    <property type="match status" value="1"/>
</dbReference>
<evidence type="ECO:0000259" key="3">
    <source>
        <dbReference type="Pfam" id="PF26180"/>
    </source>
</evidence>
<dbReference type="AlphaFoldDB" id="A0AAV8SNB5"/>
<evidence type="ECO:0000256" key="1">
    <source>
        <dbReference type="SAM" id="MobiDB-lite"/>
    </source>
</evidence>
<feature type="compositionally biased region" description="Polar residues" evidence="1">
    <location>
        <begin position="818"/>
        <end position="844"/>
    </location>
</feature>
<dbReference type="InterPro" id="IPR043519">
    <property type="entry name" value="NT_sf"/>
</dbReference>
<keyword evidence="5" id="KW-1185">Reference proteome</keyword>
<accession>A0AAV8SNB5</accession>
<name>A0AAV8SNB5_9ROSI</name>
<feature type="compositionally biased region" description="Low complexity" evidence="1">
    <location>
        <begin position="410"/>
        <end position="420"/>
    </location>
</feature>
<feature type="region of interest" description="Disordered" evidence="1">
    <location>
        <begin position="516"/>
        <end position="544"/>
    </location>
</feature>
<dbReference type="InterPro" id="IPR058921">
    <property type="entry name" value="PAP/OAS1-rel"/>
</dbReference>
<organism evidence="4 5">
    <name type="scientific">Erythroxylum novogranatense</name>
    <dbReference type="NCBI Taxonomy" id="1862640"/>
    <lineage>
        <taxon>Eukaryota</taxon>
        <taxon>Viridiplantae</taxon>
        <taxon>Streptophyta</taxon>
        <taxon>Embryophyta</taxon>
        <taxon>Tracheophyta</taxon>
        <taxon>Spermatophyta</taxon>
        <taxon>Magnoliopsida</taxon>
        <taxon>eudicotyledons</taxon>
        <taxon>Gunneridae</taxon>
        <taxon>Pentapetalae</taxon>
        <taxon>rosids</taxon>
        <taxon>fabids</taxon>
        <taxon>Malpighiales</taxon>
        <taxon>Erythroxylaceae</taxon>
        <taxon>Erythroxylum</taxon>
    </lineage>
</organism>
<feature type="compositionally biased region" description="Basic and acidic residues" evidence="1">
    <location>
        <begin position="421"/>
        <end position="437"/>
    </location>
</feature>
<dbReference type="Gene3D" id="3.30.460.10">
    <property type="entry name" value="Beta Polymerase, domain 2"/>
    <property type="match status" value="1"/>
</dbReference>
<dbReference type="SUPFAM" id="SSF81631">
    <property type="entry name" value="PAP/OAS1 substrate-binding domain"/>
    <property type="match status" value="1"/>
</dbReference>
<dbReference type="SUPFAM" id="SSF81301">
    <property type="entry name" value="Nucleotidyltransferase"/>
    <property type="match status" value="1"/>
</dbReference>
<evidence type="ECO:0008006" key="6">
    <source>
        <dbReference type="Google" id="ProtNLM"/>
    </source>
</evidence>
<evidence type="ECO:0000259" key="2">
    <source>
        <dbReference type="Pfam" id="PF22600"/>
    </source>
</evidence>
<sequence>MGDLRAWSPEPNFVVVEERPSSSSPVPLPSSNQTEYWKRAEAVTERIIAKIQPTVVSEERRKAVIDYVQRLIRNSVGCEVFPFGSVPLKTYLPDGDIDLTAFGGINLEEAMAHDVCSVLESEDHNRDAEFVVKDVQLIRAEVKLVKCLVQNIVVDISFNQLGGLCTLCFLEQVDRLIGKHHLFKRSIILIKAWCYYESRILGAHHGLISTYALETLVLYIFNFFHSSLNGPLAVLYKFLDYFSKFDWDNYCISLNGPVRISSLPEVVVETSMNGDDLLLSNDFIKECVEMFSVPGRGFENFSRTFPLKHLNIVDPLRENNNLGRSVSKGNFYRIRSAFTYGARKLGRIVSHPDQNVTDEVSEFFSNTLDRHGCGQRPDVQDPITMDGQYRFCSTMPFSGREFCQEERTSSESISSGIAGETRLEDEQHSHVGDNIKLSGKDLGSRKIVIGTQNGPAISEKRLSGDAKDRATSRIQSLSIPDDAFKPFSPALAETISPGRVFHRPHLYFSSSVKGNEDVRNENSELKQSGSSDVVTKRVPSGVLPGPHKETATAVCCDLDDSQLLNSCEVAPPVESIHHPLHSSLASCSPEGLHPGQSNIQASGTSGSSEALNYLVDLSGDFESHLNNLHCGQWWNEYGCNAHLHSVSPTQLTQFKSKNLPLDVVRQSAQIRRSLFPELTVNGVLPRPLFYQVNPPLLHGASIGVEEISKPRGTGTYFPNLNYYRDRPAAVRGRNPAPKSPRNNANNISPKETNLVERNSRESSQLQFHNHQGVGKSGTSNHRHPVSPEAKPYANGSVYQSERGFEFGSAGHQPFGFSSLESSKLPNRGPTATNNASVSLQTITLQKPKPVLARDQQRIAEQSYQLKDEDDFPPLSDSSGKGSPCTIKKLQRPQE</sequence>
<feature type="domain" description="PAP/OAS1 substrate-binding-related" evidence="3">
    <location>
        <begin position="177"/>
        <end position="368"/>
    </location>
</feature>
<reference evidence="4 5" key="1">
    <citation type="submission" date="2021-09" db="EMBL/GenBank/DDBJ databases">
        <title>Genomic insights and catalytic innovation underlie evolution of tropane alkaloids biosynthesis.</title>
        <authorList>
            <person name="Wang Y.-J."/>
            <person name="Tian T."/>
            <person name="Huang J.-P."/>
            <person name="Huang S.-X."/>
        </authorList>
    </citation>
    <scope>NUCLEOTIDE SEQUENCE [LARGE SCALE GENOMIC DNA]</scope>
    <source>
        <strain evidence="4">KIB-2018</strain>
        <tissue evidence="4">Leaf</tissue>
    </source>
</reference>
<dbReference type="Gene3D" id="1.10.1410.10">
    <property type="match status" value="1"/>
</dbReference>
<evidence type="ECO:0000313" key="5">
    <source>
        <dbReference type="Proteomes" id="UP001159364"/>
    </source>
</evidence>
<comment type="caution">
    <text evidence="4">The sequence shown here is derived from an EMBL/GenBank/DDBJ whole genome shotgun (WGS) entry which is preliminary data.</text>
</comment>
<dbReference type="CDD" id="cd05402">
    <property type="entry name" value="NT_PAP_TUTase"/>
    <property type="match status" value="1"/>
</dbReference>